<dbReference type="Proteomes" id="UP000024635">
    <property type="component" value="Unassembled WGS sequence"/>
</dbReference>
<dbReference type="OrthoDB" id="5830452at2759"/>
<dbReference type="EMBL" id="JARK01001370">
    <property type="protein sequence ID" value="EYC16285.1"/>
    <property type="molecule type" value="Genomic_DNA"/>
</dbReference>
<name>A0A016UM64_9BILA</name>
<dbReference type="Pfam" id="PF23309">
    <property type="entry name" value="DUF7083"/>
    <property type="match status" value="1"/>
</dbReference>
<keyword evidence="3" id="KW-1185">Reference proteome</keyword>
<evidence type="ECO:0000313" key="3">
    <source>
        <dbReference type="Proteomes" id="UP000024635"/>
    </source>
</evidence>
<proteinExistence type="predicted"/>
<feature type="domain" description="DUF7083" evidence="1">
    <location>
        <begin position="41"/>
        <end position="120"/>
    </location>
</feature>
<reference evidence="3" key="1">
    <citation type="journal article" date="2015" name="Nat. Genet.">
        <title>The genome and transcriptome of the zoonotic hookworm Ancylostoma ceylanicum identify infection-specific gene families.</title>
        <authorList>
            <person name="Schwarz E.M."/>
            <person name="Hu Y."/>
            <person name="Antoshechkin I."/>
            <person name="Miller M.M."/>
            <person name="Sternberg P.W."/>
            <person name="Aroian R.V."/>
        </authorList>
    </citation>
    <scope>NUCLEOTIDE SEQUENCE</scope>
    <source>
        <strain evidence="3">HY135</strain>
    </source>
</reference>
<organism evidence="2 3">
    <name type="scientific">Ancylostoma ceylanicum</name>
    <dbReference type="NCBI Taxonomy" id="53326"/>
    <lineage>
        <taxon>Eukaryota</taxon>
        <taxon>Metazoa</taxon>
        <taxon>Ecdysozoa</taxon>
        <taxon>Nematoda</taxon>
        <taxon>Chromadorea</taxon>
        <taxon>Rhabditida</taxon>
        <taxon>Rhabditina</taxon>
        <taxon>Rhabditomorpha</taxon>
        <taxon>Strongyloidea</taxon>
        <taxon>Ancylostomatidae</taxon>
        <taxon>Ancylostomatinae</taxon>
        <taxon>Ancylostoma</taxon>
    </lineage>
</organism>
<accession>A0A016UM64</accession>
<dbReference type="InterPro" id="IPR055510">
    <property type="entry name" value="DUF7083"/>
</dbReference>
<comment type="caution">
    <text evidence="2">The sequence shown here is derived from an EMBL/GenBank/DDBJ whole genome shotgun (WGS) entry which is preliminary data.</text>
</comment>
<gene>
    <name evidence="2" type="primary">Acey_s0034.g2904</name>
    <name evidence="2" type="ORF">Y032_0034g2904</name>
</gene>
<sequence>MTTVSDEQFQQLLVALASTLQGLPKEENQQSTSAADPAKQFDTLAGRIAQFCYDPDADITFEAWYRRHVDIFTSDAKLLDEATRICLLLHKLDAASYEKYVSFILPQTPQRVKFDDAVNMAVQLSIQ</sequence>
<dbReference type="AlphaFoldDB" id="A0A016UM64"/>
<protein>
    <recommendedName>
        <fullName evidence="1">DUF7083 domain-containing protein</fullName>
    </recommendedName>
</protein>
<evidence type="ECO:0000313" key="2">
    <source>
        <dbReference type="EMBL" id="EYC16285.1"/>
    </source>
</evidence>
<evidence type="ECO:0000259" key="1">
    <source>
        <dbReference type="Pfam" id="PF23309"/>
    </source>
</evidence>